<protein>
    <submittedName>
        <fullName evidence="1">Uncharacterized protein</fullName>
    </submittedName>
</protein>
<proteinExistence type="predicted"/>
<keyword evidence="2" id="KW-1185">Reference proteome</keyword>
<evidence type="ECO:0000313" key="2">
    <source>
        <dbReference type="Proteomes" id="UP000053989"/>
    </source>
</evidence>
<organism evidence="1 2">
    <name type="scientific">Scleroderma citrinum Foug A</name>
    <dbReference type="NCBI Taxonomy" id="1036808"/>
    <lineage>
        <taxon>Eukaryota</taxon>
        <taxon>Fungi</taxon>
        <taxon>Dikarya</taxon>
        <taxon>Basidiomycota</taxon>
        <taxon>Agaricomycotina</taxon>
        <taxon>Agaricomycetes</taxon>
        <taxon>Agaricomycetidae</taxon>
        <taxon>Boletales</taxon>
        <taxon>Sclerodermatineae</taxon>
        <taxon>Sclerodermataceae</taxon>
        <taxon>Scleroderma</taxon>
    </lineage>
</organism>
<sequence>MDLPGLPGSMRRWHGEFLPRWFQYIATVDNIWNLAHQEHVAAAQSLWNHKMGDIPHMLALNDKPVFYLLKQHTYKWRSAMADHAVKAIKAFFDQYDEFSTPEVIDESDPEHPVAQGPFQHECILDTFAFFLESIRNVPSNVEQAFRYWSTGHFVLPEKKNLRKFSATQWTFATNEIMDSVDKLSEKKWMKILKAAEGYVGAHMPVPSKDATCAQLGLVSGRTTCYEVDLD</sequence>
<dbReference type="OrthoDB" id="10686602at2759"/>
<accession>A0A0C3DXU6</accession>
<dbReference type="AlphaFoldDB" id="A0A0C3DXU6"/>
<dbReference type="HOGENOM" id="CLU_075626_0_0_1"/>
<gene>
    <name evidence="1" type="ORF">SCLCIDRAFT_26397</name>
</gene>
<dbReference type="Proteomes" id="UP000053989">
    <property type="component" value="Unassembled WGS sequence"/>
</dbReference>
<dbReference type="EMBL" id="KN822059">
    <property type="protein sequence ID" value="KIM60706.1"/>
    <property type="molecule type" value="Genomic_DNA"/>
</dbReference>
<evidence type="ECO:0000313" key="1">
    <source>
        <dbReference type="EMBL" id="KIM60706.1"/>
    </source>
</evidence>
<name>A0A0C3DXU6_9AGAM</name>
<dbReference type="InParanoid" id="A0A0C3DXU6"/>
<reference evidence="1 2" key="1">
    <citation type="submission" date="2014-04" db="EMBL/GenBank/DDBJ databases">
        <authorList>
            <consortium name="DOE Joint Genome Institute"/>
            <person name="Kuo A."/>
            <person name="Kohler A."/>
            <person name="Nagy L.G."/>
            <person name="Floudas D."/>
            <person name="Copeland A."/>
            <person name="Barry K.W."/>
            <person name="Cichocki N."/>
            <person name="Veneault-Fourrey C."/>
            <person name="LaButti K."/>
            <person name="Lindquist E.A."/>
            <person name="Lipzen A."/>
            <person name="Lundell T."/>
            <person name="Morin E."/>
            <person name="Murat C."/>
            <person name="Sun H."/>
            <person name="Tunlid A."/>
            <person name="Henrissat B."/>
            <person name="Grigoriev I.V."/>
            <person name="Hibbett D.S."/>
            <person name="Martin F."/>
            <person name="Nordberg H.P."/>
            <person name="Cantor M.N."/>
            <person name="Hua S.X."/>
        </authorList>
    </citation>
    <scope>NUCLEOTIDE SEQUENCE [LARGE SCALE GENOMIC DNA]</scope>
    <source>
        <strain evidence="1 2">Foug A</strain>
    </source>
</reference>
<reference evidence="2" key="2">
    <citation type="submission" date="2015-01" db="EMBL/GenBank/DDBJ databases">
        <title>Evolutionary Origins and Diversification of the Mycorrhizal Mutualists.</title>
        <authorList>
            <consortium name="DOE Joint Genome Institute"/>
            <consortium name="Mycorrhizal Genomics Consortium"/>
            <person name="Kohler A."/>
            <person name="Kuo A."/>
            <person name="Nagy L.G."/>
            <person name="Floudas D."/>
            <person name="Copeland A."/>
            <person name="Barry K.W."/>
            <person name="Cichocki N."/>
            <person name="Veneault-Fourrey C."/>
            <person name="LaButti K."/>
            <person name="Lindquist E.A."/>
            <person name="Lipzen A."/>
            <person name="Lundell T."/>
            <person name="Morin E."/>
            <person name="Murat C."/>
            <person name="Riley R."/>
            <person name="Ohm R."/>
            <person name="Sun H."/>
            <person name="Tunlid A."/>
            <person name="Henrissat B."/>
            <person name="Grigoriev I.V."/>
            <person name="Hibbett D.S."/>
            <person name="Martin F."/>
        </authorList>
    </citation>
    <scope>NUCLEOTIDE SEQUENCE [LARGE SCALE GENOMIC DNA]</scope>
    <source>
        <strain evidence="2">Foug A</strain>
    </source>
</reference>